<dbReference type="GO" id="GO:0055085">
    <property type="term" value="P:transmembrane transport"/>
    <property type="evidence" value="ECO:0007669"/>
    <property type="project" value="InterPro"/>
</dbReference>
<dbReference type="PANTHER" id="PTHR43744">
    <property type="entry name" value="ABC TRANSPORTER PERMEASE PROTEIN MG189-RELATED-RELATED"/>
    <property type="match status" value="1"/>
</dbReference>
<comment type="similarity">
    <text evidence="7">Belongs to the binding-protein-dependent transport system permease family.</text>
</comment>
<evidence type="ECO:0000256" key="1">
    <source>
        <dbReference type="ARBA" id="ARBA00004651"/>
    </source>
</evidence>
<dbReference type="GO" id="GO:0005886">
    <property type="term" value="C:plasma membrane"/>
    <property type="evidence" value="ECO:0007669"/>
    <property type="project" value="UniProtKB-SubCell"/>
</dbReference>
<keyword evidence="2 7" id="KW-0813">Transport</keyword>
<dbReference type="RefSeq" id="WP_190652117.1">
    <property type="nucleotide sequence ID" value="NZ_CP130144.1"/>
</dbReference>
<keyword evidence="4 7" id="KW-0812">Transmembrane</keyword>
<evidence type="ECO:0000256" key="5">
    <source>
        <dbReference type="ARBA" id="ARBA00022989"/>
    </source>
</evidence>
<sequence>MEVQKRLSLGLLVAGAGVVLLPLGVVFLTSLQPTEGSPGWTLENYRSAWEKGQFLLAFANSIFVAIAVTLFQLFTSALAGYALARLKFQGKQAILLIILATLVIPFQILVIPIFLVLKAGHLINTYGALILPTAVNGFGIFLMRQFFQGIPIELEEAAMLDGANRWQVIWRVMLPLSRPALVTLSLFTFIGEWNDLFKPLVFTTRPELRTVQLALASFQEQFTNSWSLMMAAVVIATLPIVVIFALGQRQLIRGIATTGIKN</sequence>
<keyword evidence="5 7" id="KW-1133">Transmembrane helix</keyword>
<feature type="domain" description="ABC transmembrane type-1" evidence="8">
    <location>
        <begin position="58"/>
        <end position="247"/>
    </location>
</feature>
<evidence type="ECO:0000256" key="2">
    <source>
        <dbReference type="ARBA" id="ARBA00022448"/>
    </source>
</evidence>
<accession>A0AA96WY37</accession>
<dbReference type="CDD" id="cd06261">
    <property type="entry name" value="TM_PBP2"/>
    <property type="match status" value="1"/>
</dbReference>
<feature type="transmembrane region" description="Helical" evidence="7">
    <location>
        <begin position="168"/>
        <end position="190"/>
    </location>
</feature>
<reference evidence="9" key="2">
    <citation type="submission" date="2023-07" db="EMBL/GenBank/DDBJ databases">
        <authorList>
            <person name="Bai X.-H."/>
            <person name="Wang H.-H."/>
            <person name="Wang J."/>
            <person name="Ma M.-Y."/>
            <person name="Hu H.-H."/>
            <person name="Song Z.-L."/>
            <person name="Ma H.-G."/>
            <person name="Fan Y."/>
            <person name="Du C.-Y."/>
            <person name="Xu J.-C."/>
        </authorList>
    </citation>
    <scope>NUCLEOTIDE SEQUENCE</scope>
    <source>
        <strain evidence="9">CZ1</strain>
    </source>
</reference>
<proteinExistence type="inferred from homology"/>
<reference evidence="9" key="1">
    <citation type="journal article" date="2023" name="Plants (Basel)">
        <title>Genomic Analysis of Leptolyngbya boryana CZ1 Reveals Efficient Carbon Fixation Modules.</title>
        <authorList>
            <person name="Bai X."/>
            <person name="Wang H."/>
            <person name="Cheng W."/>
            <person name="Wang J."/>
            <person name="Ma M."/>
            <person name="Hu H."/>
            <person name="Song Z."/>
            <person name="Ma H."/>
            <person name="Fan Y."/>
            <person name="Du C."/>
            <person name="Xu J."/>
        </authorList>
    </citation>
    <scope>NUCLEOTIDE SEQUENCE</scope>
    <source>
        <strain evidence="9">CZ1</strain>
    </source>
</reference>
<dbReference type="InterPro" id="IPR035906">
    <property type="entry name" value="MetI-like_sf"/>
</dbReference>
<evidence type="ECO:0000313" key="9">
    <source>
        <dbReference type="EMBL" id="WNZ47790.1"/>
    </source>
</evidence>
<evidence type="ECO:0000256" key="6">
    <source>
        <dbReference type="ARBA" id="ARBA00023136"/>
    </source>
</evidence>
<gene>
    <name evidence="9" type="ORF">Q2T42_08080</name>
</gene>
<evidence type="ECO:0000256" key="7">
    <source>
        <dbReference type="RuleBase" id="RU363032"/>
    </source>
</evidence>
<feature type="transmembrane region" description="Helical" evidence="7">
    <location>
        <begin position="7"/>
        <end position="28"/>
    </location>
</feature>
<evidence type="ECO:0000256" key="3">
    <source>
        <dbReference type="ARBA" id="ARBA00022475"/>
    </source>
</evidence>
<feature type="transmembrane region" description="Helical" evidence="7">
    <location>
        <begin position="226"/>
        <end position="246"/>
    </location>
</feature>
<dbReference type="EMBL" id="CP130144">
    <property type="protein sequence ID" value="WNZ47790.1"/>
    <property type="molecule type" value="Genomic_DNA"/>
</dbReference>
<dbReference type="Gene3D" id="1.10.3720.10">
    <property type="entry name" value="MetI-like"/>
    <property type="match status" value="1"/>
</dbReference>
<feature type="transmembrane region" description="Helical" evidence="7">
    <location>
        <begin position="123"/>
        <end position="147"/>
    </location>
</feature>
<feature type="transmembrane region" description="Helical" evidence="7">
    <location>
        <begin position="54"/>
        <end position="81"/>
    </location>
</feature>
<dbReference type="SUPFAM" id="SSF161098">
    <property type="entry name" value="MetI-like"/>
    <property type="match status" value="1"/>
</dbReference>
<dbReference type="PANTHER" id="PTHR43744:SF12">
    <property type="entry name" value="ABC TRANSPORTER PERMEASE PROTEIN MG189-RELATED"/>
    <property type="match status" value="1"/>
</dbReference>
<keyword evidence="3" id="KW-1003">Cell membrane</keyword>
<keyword evidence="6 7" id="KW-0472">Membrane</keyword>
<evidence type="ECO:0000256" key="4">
    <source>
        <dbReference type="ARBA" id="ARBA00022692"/>
    </source>
</evidence>
<organism evidence="9">
    <name type="scientific">Leptolyngbya boryana CZ1</name>
    <dbReference type="NCBI Taxonomy" id="3060204"/>
    <lineage>
        <taxon>Bacteria</taxon>
        <taxon>Bacillati</taxon>
        <taxon>Cyanobacteriota</taxon>
        <taxon>Cyanophyceae</taxon>
        <taxon>Leptolyngbyales</taxon>
        <taxon>Leptolyngbyaceae</taxon>
        <taxon>Leptolyngbya group</taxon>
        <taxon>Leptolyngbya</taxon>
    </lineage>
</organism>
<comment type="subcellular location">
    <subcellularLocation>
        <location evidence="1 7">Cell membrane</location>
        <topology evidence="1 7">Multi-pass membrane protein</topology>
    </subcellularLocation>
</comment>
<feature type="transmembrane region" description="Helical" evidence="7">
    <location>
        <begin position="93"/>
        <end position="117"/>
    </location>
</feature>
<dbReference type="AlphaFoldDB" id="A0AA96WY37"/>
<dbReference type="InterPro" id="IPR000515">
    <property type="entry name" value="MetI-like"/>
</dbReference>
<protein>
    <submittedName>
        <fullName evidence="9">Carbohydrate ABC transporter permease</fullName>
    </submittedName>
</protein>
<evidence type="ECO:0000259" key="8">
    <source>
        <dbReference type="PROSITE" id="PS50928"/>
    </source>
</evidence>
<name>A0AA96WY37_LEPBY</name>
<dbReference type="PROSITE" id="PS50928">
    <property type="entry name" value="ABC_TM1"/>
    <property type="match status" value="1"/>
</dbReference>
<dbReference type="Pfam" id="PF00528">
    <property type="entry name" value="BPD_transp_1"/>
    <property type="match status" value="1"/>
</dbReference>